<keyword evidence="3" id="KW-1185">Reference proteome</keyword>
<dbReference type="InterPro" id="IPR032710">
    <property type="entry name" value="NTF2-like_dom_sf"/>
</dbReference>
<dbReference type="EMBL" id="QFLI01000006">
    <property type="protein sequence ID" value="PXX99098.1"/>
    <property type="molecule type" value="Genomic_DNA"/>
</dbReference>
<dbReference type="RefSeq" id="WP_110361493.1">
    <property type="nucleotide sequence ID" value="NZ_QFLI01000006.1"/>
</dbReference>
<evidence type="ECO:0000259" key="1">
    <source>
        <dbReference type="Pfam" id="PF13474"/>
    </source>
</evidence>
<evidence type="ECO:0000313" key="2">
    <source>
        <dbReference type="EMBL" id="PXX99098.1"/>
    </source>
</evidence>
<dbReference type="Proteomes" id="UP000248079">
    <property type="component" value="Unassembled WGS sequence"/>
</dbReference>
<sequence length="156" mass="18369">MHKSIFIILIAVLGSFSACTKQVKYSEKEVNQLLDDWHKAAADADLEKYFGLMTKNATYIGTDPSERWTRQEFHNFCEPYFEKGTTWDFKAFDRKIYTSEDKKIIWFDELLNTWMGVCRASGVLVMEDNEYKISHYHLSVTIKNESIKEFLKINQD</sequence>
<accession>A0A2V3ZZ99</accession>
<protein>
    <recommendedName>
        <fullName evidence="1">SnoaL-like domain-containing protein</fullName>
    </recommendedName>
</protein>
<dbReference type="OrthoDB" id="271716at2"/>
<evidence type="ECO:0000313" key="3">
    <source>
        <dbReference type="Proteomes" id="UP000248079"/>
    </source>
</evidence>
<organism evidence="2 3">
    <name type="scientific">Marinifilum breve</name>
    <dbReference type="NCBI Taxonomy" id="2184082"/>
    <lineage>
        <taxon>Bacteria</taxon>
        <taxon>Pseudomonadati</taxon>
        <taxon>Bacteroidota</taxon>
        <taxon>Bacteroidia</taxon>
        <taxon>Marinilabiliales</taxon>
        <taxon>Marinifilaceae</taxon>
    </lineage>
</organism>
<dbReference type="AlphaFoldDB" id="A0A2V3ZZ99"/>
<name>A0A2V3ZZ99_9BACT</name>
<reference evidence="2 3" key="1">
    <citation type="submission" date="2018-05" db="EMBL/GenBank/DDBJ databases">
        <title>Marinifilum breve JC075T sp. nov., a marine bacterium isolated from Yongle Blue Hole in the South China Sea.</title>
        <authorList>
            <person name="Fu T."/>
        </authorList>
    </citation>
    <scope>NUCLEOTIDE SEQUENCE [LARGE SCALE GENOMIC DNA]</scope>
    <source>
        <strain evidence="2 3">JC075</strain>
    </source>
</reference>
<dbReference type="SUPFAM" id="SSF54427">
    <property type="entry name" value="NTF2-like"/>
    <property type="match status" value="1"/>
</dbReference>
<comment type="caution">
    <text evidence="2">The sequence shown here is derived from an EMBL/GenBank/DDBJ whole genome shotgun (WGS) entry which is preliminary data.</text>
</comment>
<dbReference type="Pfam" id="PF13474">
    <property type="entry name" value="SnoaL_3"/>
    <property type="match status" value="1"/>
</dbReference>
<gene>
    <name evidence="2" type="ORF">DF185_14560</name>
</gene>
<feature type="domain" description="SnoaL-like" evidence="1">
    <location>
        <begin position="30"/>
        <end position="142"/>
    </location>
</feature>
<proteinExistence type="predicted"/>
<dbReference type="PROSITE" id="PS51257">
    <property type="entry name" value="PROKAR_LIPOPROTEIN"/>
    <property type="match status" value="1"/>
</dbReference>
<dbReference type="Gene3D" id="3.10.450.50">
    <property type="match status" value="1"/>
</dbReference>
<dbReference type="InterPro" id="IPR037401">
    <property type="entry name" value="SnoaL-like"/>
</dbReference>